<dbReference type="Gene3D" id="1.10.8.10">
    <property type="entry name" value="DNA helicase RuvA subunit, C-terminal domain"/>
    <property type="match status" value="1"/>
</dbReference>
<proteinExistence type="predicted"/>
<dbReference type="PROSITE" id="PS50030">
    <property type="entry name" value="UBA"/>
    <property type="match status" value="1"/>
</dbReference>
<accession>A0AAU9KLS1</accession>
<dbReference type="Proteomes" id="UP001162131">
    <property type="component" value="Unassembled WGS sequence"/>
</dbReference>
<dbReference type="EMBL" id="CAJZBQ010000058">
    <property type="protein sequence ID" value="CAG9334345.1"/>
    <property type="molecule type" value="Genomic_DNA"/>
</dbReference>
<evidence type="ECO:0000313" key="3">
    <source>
        <dbReference type="Proteomes" id="UP001162131"/>
    </source>
</evidence>
<dbReference type="InterPro" id="IPR015940">
    <property type="entry name" value="UBA"/>
</dbReference>
<comment type="caution">
    <text evidence="2">The sequence shown here is derived from an EMBL/GenBank/DDBJ whole genome shotgun (WGS) entry which is preliminary data.</text>
</comment>
<name>A0AAU9KLS1_9CILI</name>
<reference evidence="2" key="1">
    <citation type="submission" date="2021-09" db="EMBL/GenBank/DDBJ databases">
        <authorList>
            <consortium name="AG Swart"/>
            <person name="Singh M."/>
            <person name="Singh A."/>
            <person name="Seah K."/>
            <person name="Emmerich C."/>
        </authorList>
    </citation>
    <scope>NUCLEOTIDE SEQUENCE</scope>
    <source>
        <strain evidence="2">ATCC30299</strain>
    </source>
</reference>
<dbReference type="AlphaFoldDB" id="A0AAU9KLS1"/>
<protein>
    <recommendedName>
        <fullName evidence="1">UBA domain-containing protein</fullName>
    </recommendedName>
</protein>
<gene>
    <name evidence="2" type="ORF">BSTOLATCC_MIC60964</name>
</gene>
<dbReference type="InterPro" id="IPR009060">
    <property type="entry name" value="UBA-like_sf"/>
</dbReference>
<organism evidence="2 3">
    <name type="scientific">Blepharisma stoltei</name>
    <dbReference type="NCBI Taxonomy" id="1481888"/>
    <lineage>
        <taxon>Eukaryota</taxon>
        <taxon>Sar</taxon>
        <taxon>Alveolata</taxon>
        <taxon>Ciliophora</taxon>
        <taxon>Postciliodesmatophora</taxon>
        <taxon>Heterotrichea</taxon>
        <taxon>Heterotrichida</taxon>
        <taxon>Blepharismidae</taxon>
        <taxon>Blepharisma</taxon>
    </lineage>
</organism>
<evidence type="ECO:0000259" key="1">
    <source>
        <dbReference type="PROSITE" id="PS50030"/>
    </source>
</evidence>
<dbReference type="SUPFAM" id="SSF46934">
    <property type="entry name" value="UBA-like"/>
    <property type="match status" value="1"/>
</dbReference>
<sequence length="305" mass="34815">MVSIEPSSKEKEKLRSAGNELLEQLDINLEVSIGIENSPESDEMKSYRQEELENHENYQNLSEDSIDGIQDILKSPCSPAFHSPGLKNSFEIIHNDLEPLEYEEFEFHIESDEDKEDTSKQSVKEFFDLSPKDSENFHSISEIPLNFSVDNAKEVLVSNQDPNENHKERFLDIIRESISQGIQTDPAQIEISNIPSVLMQSIRDILKEELQKASNLEKNPQNRITFIAEPLKKPIIQLQHEKRNPQPIIQADCSGAKYKRPTGKEIQKKVLQLKELGFKSPVKAISALAKTNYDVMMSVEILLNN</sequence>
<feature type="domain" description="UBA" evidence="1">
    <location>
        <begin position="264"/>
        <end position="305"/>
    </location>
</feature>
<evidence type="ECO:0000313" key="2">
    <source>
        <dbReference type="EMBL" id="CAG9334345.1"/>
    </source>
</evidence>
<keyword evidence="3" id="KW-1185">Reference proteome</keyword>